<reference evidence="1 2" key="1">
    <citation type="journal article" date="2011" name="PLoS Pathog.">
        <title>Dynamic evolution of pathogenicity revealed by sequencing and comparative genomics of 19 Pseudomonas syringae isolates.</title>
        <authorList>
            <person name="Baltrus D.A."/>
            <person name="Nishimura M.T."/>
            <person name="Romanchuk A."/>
            <person name="Chang J.H."/>
            <person name="Mukhtar M.S."/>
            <person name="Cherkis K."/>
            <person name="Roach J."/>
            <person name="Grant S.R."/>
            <person name="Jones C.D."/>
            <person name="Dangl J.L."/>
        </authorList>
    </citation>
    <scope>NUCLEOTIDE SEQUENCE [LARGE SCALE GENOMIC DNA]</scope>
    <source>
        <strain evidence="2">race 4</strain>
    </source>
</reference>
<sequence length="30" mass="3285">VSICLFAALVSLTGLALSVYLYKQTQVVRQ</sequence>
<accession>F3CHT5</accession>
<gene>
    <name evidence="1" type="ORF">Pgy4_38291</name>
</gene>
<comment type="caution">
    <text evidence="1">The sequence shown here is derived from an EMBL/GenBank/DDBJ whole genome shotgun (WGS) entry which is preliminary data.</text>
</comment>
<evidence type="ECO:0000313" key="2">
    <source>
        <dbReference type="Proteomes" id="UP000005466"/>
    </source>
</evidence>
<dbReference type="AlphaFoldDB" id="F3CHT5"/>
<dbReference type="HOGENOM" id="CLU_3400769_0_0_6"/>
<name>F3CHT5_PSESG</name>
<protein>
    <submittedName>
        <fullName evidence="1">Uncharacterized protein</fullName>
    </submittedName>
</protein>
<dbReference type="Proteomes" id="UP000005466">
    <property type="component" value="Unassembled WGS sequence"/>
</dbReference>
<feature type="non-terminal residue" evidence="1">
    <location>
        <position position="1"/>
    </location>
</feature>
<organism evidence="1 2">
    <name type="scientific">Pseudomonas savastanoi pv. glycinea str. race 4</name>
    <dbReference type="NCBI Taxonomy" id="875330"/>
    <lineage>
        <taxon>Bacteria</taxon>
        <taxon>Pseudomonadati</taxon>
        <taxon>Pseudomonadota</taxon>
        <taxon>Gammaproteobacteria</taxon>
        <taxon>Pseudomonadales</taxon>
        <taxon>Pseudomonadaceae</taxon>
        <taxon>Pseudomonas</taxon>
    </lineage>
</organism>
<dbReference type="EMBL" id="ADWY01003217">
    <property type="protein sequence ID" value="EGH18827.1"/>
    <property type="molecule type" value="Genomic_DNA"/>
</dbReference>
<proteinExistence type="predicted"/>
<evidence type="ECO:0000313" key="1">
    <source>
        <dbReference type="EMBL" id="EGH18827.1"/>
    </source>
</evidence>